<keyword evidence="3" id="KW-1185">Reference proteome</keyword>
<name>A0A0C3PB53_PHLG1</name>
<evidence type="ECO:0000313" key="3">
    <source>
        <dbReference type="Proteomes" id="UP000053257"/>
    </source>
</evidence>
<feature type="compositionally biased region" description="Basic and acidic residues" evidence="1">
    <location>
        <begin position="115"/>
        <end position="129"/>
    </location>
</feature>
<evidence type="ECO:0000256" key="1">
    <source>
        <dbReference type="SAM" id="MobiDB-lite"/>
    </source>
</evidence>
<protein>
    <submittedName>
        <fullName evidence="2">Uncharacterized protein</fullName>
    </submittedName>
</protein>
<gene>
    <name evidence="2" type="ORF">PHLGIDRAFT_16746</name>
</gene>
<reference evidence="2 3" key="1">
    <citation type="journal article" date="2014" name="PLoS Genet.">
        <title>Analysis of the Phlebiopsis gigantea genome, transcriptome and secretome provides insight into its pioneer colonization strategies of wood.</title>
        <authorList>
            <person name="Hori C."/>
            <person name="Ishida T."/>
            <person name="Igarashi K."/>
            <person name="Samejima M."/>
            <person name="Suzuki H."/>
            <person name="Master E."/>
            <person name="Ferreira P."/>
            <person name="Ruiz-Duenas F.J."/>
            <person name="Held B."/>
            <person name="Canessa P."/>
            <person name="Larrondo L.F."/>
            <person name="Schmoll M."/>
            <person name="Druzhinina I.S."/>
            <person name="Kubicek C.P."/>
            <person name="Gaskell J.A."/>
            <person name="Kersten P."/>
            <person name="St John F."/>
            <person name="Glasner J."/>
            <person name="Sabat G."/>
            <person name="Splinter BonDurant S."/>
            <person name="Syed K."/>
            <person name="Yadav J."/>
            <person name="Mgbeahuruike A.C."/>
            <person name="Kovalchuk A."/>
            <person name="Asiegbu F.O."/>
            <person name="Lackner G."/>
            <person name="Hoffmeister D."/>
            <person name="Rencoret J."/>
            <person name="Gutierrez A."/>
            <person name="Sun H."/>
            <person name="Lindquist E."/>
            <person name="Barry K."/>
            <person name="Riley R."/>
            <person name="Grigoriev I.V."/>
            <person name="Henrissat B."/>
            <person name="Kues U."/>
            <person name="Berka R.M."/>
            <person name="Martinez A.T."/>
            <person name="Covert S.F."/>
            <person name="Blanchette R.A."/>
            <person name="Cullen D."/>
        </authorList>
    </citation>
    <scope>NUCLEOTIDE SEQUENCE [LARGE SCALE GENOMIC DNA]</scope>
    <source>
        <strain evidence="2 3">11061_1 CR5-6</strain>
    </source>
</reference>
<dbReference type="OrthoDB" id="2757425at2759"/>
<dbReference type="Proteomes" id="UP000053257">
    <property type="component" value="Unassembled WGS sequence"/>
</dbReference>
<sequence>MFPVPSEPASGRSQGVKHPAENHSKEGPVKRSRPTRQQLEVENRNLATRLAILMSQQRSPWLDHTDGLLEQQTTPACAKFSLLSLSPMVLLRTLEQPANDLASSNDVDPPTAKSEWSDRQDGNLSAAEDHDFGNTLLEDEMDNATLNKLLGLPTGCSHMEHYTCNTSPFGDSRLTSSLYLERAFLSQFTHSKVKYELQIVESLGHKLPFIAPTALVDAFNYFDRVGYRSLSPSLSCANSTENVASFRAAINVLHNYADASHVWRNAAFSYDSPSACQKGCRQYLSWEKITTQTMHHVRSMLLAWFKISTDFKGAVLLEDAKAYIALLTSKKPVQTINAFAPKFNHDDVDDVGPLPEGETRTKVVQTQLLFLRKALAVAENSVLPHPSPAQQQLFLNLDFYLSLRKLAPSRRCVNSLQGPGIDLSFGATNAGLFSLLIFRNISFNTEALRRVPDDVRQTQFQSLVEFKVYADHLEQLFLEEDKDFFCNR</sequence>
<organism evidence="2 3">
    <name type="scientific">Phlebiopsis gigantea (strain 11061_1 CR5-6)</name>
    <name type="common">White-rot fungus</name>
    <name type="synonym">Peniophora gigantea</name>
    <dbReference type="NCBI Taxonomy" id="745531"/>
    <lineage>
        <taxon>Eukaryota</taxon>
        <taxon>Fungi</taxon>
        <taxon>Dikarya</taxon>
        <taxon>Basidiomycota</taxon>
        <taxon>Agaricomycotina</taxon>
        <taxon>Agaricomycetes</taxon>
        <taxon>Polyporales</taxon>
        <taxon>Phanerochaetaceae</taxon>
        <taxon>Phlebiopsis</taxon>
    </lineage>
</organism>
<dbReference type="EMBL" id="KN840699">
    <property type="protein sequence ID" value="KIP02143.1"/>
    <property type="molecule type" value="Genomic_DNA"/>
</dbReference>
<dbReference type="AlphaFoldDB" id="A0A0C3PB53"/>
<dbReference type="HOGENOM" id="CLU_559098_0_0_1"/>
<proteinExistence type="predicted"/>
<feature type="compositionally biased region" description="Basic and acidic residues" evidence="1">
    <location>
        <begin position="18"/>
        <end position="29"/>
    </location>
</feature>
<accession>A0A0C3PB53</accession>
<feature type="region of interest" description="Disordered" evidence="1">
    <location>
        <begin position="100"/>
        <end position="129"/>
    </location>
</feature>
<feature type="region of interest" description="Disordered" evidence="1">
    <location>
        <begin position="1"/>
        <end position="39"/>
    </location>
</feature>
<evidence type="ECO:0000313" key="2">
    <source>
        <dbReference type="EMBL" id="KIP02143.1"/>
    </source>
</evidence>